<dbReference type="InterPro" id="IPR002130">
    <property type="entry name" value="Cyclophilin-type_PPIase_dom"/>
</dbReference>
<evidence type="ECO:0000313" key="12">
    <source>
        <dbReference type="EMBL" id="KAI6648471.1"/>
    </source>
</evidence>
<dbReference type="SUPFAM" id="SSF50891">
    <property type="entry name" value="Cyclophilin-like"/>
    <property type="match status" value="1"/>
</dbReference>
<keyword evidence="3 7" id="KW-0694">RNA-binding</keyword>
<reference evidence="12 13" key="1">
    <citation type="journal article" date="2023" name="BMC Biol.">
        <title>The compact genome of the sponge Oopsacas minuta (Hexactinellida) is lacking key metazoan core genes.</title>
        <authorList>
            <person name="Santini S."/>
            <person name="Schenkelaars Q."/>
            <person name="Jourda C."/>
            <person name="Duchesne M."/>
            <person name="Belahbib H."/>
            <person name="Rocher C."/>
            <person name="Selva M."/>
            <person name="Riesgo A."/>
            <person name="Vervoort M."/>
            <person name="Leys S.P."/>
            <person name="Kodjabachian L."/>
            <person name="Le Bivic A."/>
            <person name="Borchiellini C."/>
            <person name="Claverie J.M."/>
            <person name="Renard E."/>
        </authorList>
    </citation>
    <scope>NUCLEOTIDE SEQUENCE [LARGE SCALE GENOMIC DNA]</scope>
    <source>
        <strain evidence="12">SPO-2</strain>
    </source>
</reference>
<dbReference type="CDD" id="cd01921">
    <property type="entry name" value="cyclophilin_RRM"/>
    <property type="match status" value="1"/>
</dbReference>
<dbReference type="Pfam" id="PF00076">
    <property type="entry name" value="RRM_1"/>
    <property type="match status" value="1"/>
</dbReference>
<proteinExistence type="inferred from homology"/>
<dbReference type="InterPro" id="IPR000504">
    <property type="entry name" value="RRM_dom"/>
</dbReference>
<dbReference type="Proteomes" id="UP001165289">
    <property type="component" value="Unassembled WGS sequence"/>
</dbReference>
<evidence type="ECO:0000256" key="9">
    <source>
        <dbReference type="SAM" id="MobiDB-lite"/>
    </source>
</evidence>
<evidence type="ECO:0000256" key="1">
    <source>
        <dbReference type="ARBA" id="ARBA00000971"/>
    </source>
</evidence>
<dbReference type="InterPro" id="IPR035542">
    <property type="entry name" value="CRIP"/>
</dbReference>
<comment type="subcellular location">
    <subcellularLocation>
        <location evidence="2 8">Nucleus</location>
    </subcellularLocation>
</comment>
<dbReference type="InterPro" id="IPR035538">
    <property type="entry name" value="Cyclophilin_PPIL4"/>
</dbReference>
<dbReference type="InterPro" id="IPR012677">
    <property type="entry name" value="Nucleotide-bd_a/b_plait_sf"/>
</dbReference>
<feature type="compositionally biased region" description="Basic residues" evidence="9">
    <location>
        <begin position="397"/>
        <end position="406"/>
    </location>
</feature>
<sequence length="448" mass="51149">MSVIIETTVGDIIVDLYPEERANSCYNFLKLCKLKYYNFCRFHCIQENFVAQTGDPTGTGEGGSSVTGLLEDGGNPEYFDMEIVPKIRHTKAGLISMVNNGLGQHGSQFLFTLAPSLDSLDGQHTVFGEVAEAAGFSVLEKLSAAYCDEQGKPFQDILITHTIILEDPYPDPPSFNVPSRSPSPRLTRRGEFTIAADEELDEFRGLNEVEINERINSKTTKTNLKLLEVIGDIHDSDELPPENVLFICKLHPSTNSEDLAVIFAKFGNVVSTEIIRDQKTGDSLCYGFVEFDNIDDCSNAYFKMDNVLIDDRRIHVDFCQSLANKASSQRKGGNSFEENNAIKQEYGLVFDNMELLQQAMRKKAKETRSRNKNPVSERDERERRNRMDKKSPPRSPPRIHKSKRRHSPDYRRDNRQYKRDHHSPQREYDSYKLHAHHRSRSDHKHKKS</sequence>
<keyword evidence="4 8" id="KW-0697">Rotamase</keyword>
<dbReference type="EMBL" id="JAKMXF010000330">
    <property type="protein sequence ID" value="KAI6648471.1"/>
    <property type="molecule type" value="Genomic_DNA"/>
</dbReference>
<dbReference type="SUPFAM" id="SSF54928">
    <property type="entry name" value="RNA-binding domain, RBD"/>
    <property type="match status" value="1"/>
</dbReference>
<comment type="function">
    <text evidence="8">PPIases accelerate the folding of proteins. It catalyzes the cis-trans isomerization of proline imidic peptide bonds in oligopeptides.</text>
</comment>
<comment type="catalytic activity">
    <reaction evidence="1 8">
        <text>[protein]-peptidylproline (omega=180) = [protein]-peptidylproline (omega=0)</text>
        <dbReference type="Rhea" id="RHEA:16237"/>
        <dbReference type="Rhea" id="RHEA-COMP:10747"/>
        <dbReference type="Rhea" id="RHEA-COMP:10748"/>
        <dbReference type="ChEBI" id="CHEBI:83833"/>
        <dbReference type="ChEBI" id="CHEBI:83834"/>
        <dbReference type="EC" id="5.2.1.8"/>
    </reaction>
</comment>
<feature type="compositionally biased region" description="Basic and acidic residues" evidence="9">
    <location>
        <begin position="375"/>
        <end position="391"/>
    </location>
</feature>
<keyword evidence="6 8" id="KW-0539">Nucleus</keyword>
<evidence type="ECO:0000256" key="4">
    <source>
        <dbReference type="ARBA" id="ARBA00023110"/>
    </source>
</evidence>
<evidence type="ECO:0000313" key="13">
    <source>
        <dbReference type="Proteomes" id="UP001165289"/>
    </source>
</evidence>
<dbReference type="InterPro" id="IPR029000">
    <property type="entry name" value="Cyclophilin-like_dom_sf"/>
</dbReference>
<dbReference type="GO" id="GO:0005634">
    <property type="term" value="C:nucleus"/>
    <property type="evidence" value="ECO:0007669"/>
    <property type="project" value="UniProtKB-SubCell"/>
</dbReference>
<dbReference type="GO" id="GO:0003755">
    <property type="term" value="F:peptidyl-prolyl cis-trans isomerase activity"/>
    <property type="evidence" value="ECO:0007669"/>
    <property type="project" value="UniProtKB-UniRule"/>
</dbReference>
<evidence type="ECO:0000259" key="11">
    <source>
        <dbReference type="PROSITE" id="PS50102"/>
    </source>
</evidence>
<dbReference type="CDD" id="cd12235">
    <property type="entry name" value="RRM_PPIL4"/>
    <property type="match status" value="1"/>
</dbReference>
<dbReference type="GO" id="GO:0003723">
    <property type="term" value="F:RNA binding"/>
    <property type="evidence" value="ECO:0007669"/>
    <property type="project" value="UniProtKB-UniRule"/>
</dbReference>
<keyword evidence="5 8" id="KW-0413">Isomerase</keyword>
<evidence type="ECO:0000256" key="8">
    <source>
        <dbReference type="RuleBase" id="RU365081"/>
    </source>
</evidence>
<feature type="domain" description="RRM" evidence="11">
    <location>
        <begin position="243"/>
        <end position="321"/>
    </location>
</feature>
<feature type="compositionally biased region" description="Basic residues" evidence="9">
    <location>
        <begin position="433"/>
        <end position="448"/>
    </location>
</feature>
<dbReference type="PROSITE" id="PS50102">
    <property type="entry name" value="RRM"/>
    <property type="match status" value="1"/>
</dbReference>
<feature type="region of interest" description="Disordered" evidence="9">
    <location>
        <begin position="360"/>
        <end position="448"/>
    </location>
</feature>
<dbReference type="EC" id="5.2.1.8" evidence="8"/>
<dbReference type="PANTHER" id="PTHR45843">
    <property type="entry name" value="PEPTIDYL-PROLYL CIS-TRANS ISOMERASE-LIKE 4"/>
    <property type="match status" value="1"/>
</dbReference>
<keyword evidence="13" id="KW-1185">Reference proteome</keyword>
<dbReference type="InterPro" id="IPR035979">
    <property type="entry name" value="RBD_domain_sf"/>
</dbReference>
<feature type="compositionally biased region" description="Basic and acidic residues" evidence="9">
    <location>
        <begin position="407"/>
        <end position="432"/>
    </location>
</feature>
<dbReference type="PANTHER" id="PTHR45843:SF1">
    <property type="entry name" value="PEPTIDYL-PROLYL CIS-TRANS ISOMERASE-LIKE 4"/>
    <property type="match status" value="1"/>
</dbReference>
<accession>A0AAV7JI96</accession>
<gene>
    <name evidence="12" type="ORF">LOD99_8103</name>
</gene>
<comment type="similarity">
    <text evidence="8">Belongs to the cyclophilin-type PPIase family. PPIL4 subfamily.</text>
</comment>
<organism evidence="12 13">
    <name type="scientific">Oopsacas minuta</name>
    <dbReference type="NCBI Taxonomy" id="111878"/>
    <lineage>
        <taxon>Eukaryota</taxon>
        <taxon>Metazoa</taxon>
        <taxon>Porifera</taxon>
        <taxon>Hexactinellida</taxon>
        <taxon>Hexasterophora</taxon>
        <taxon>Lyssacinosida</taxon>
        <taxon>Leucopsacidae</taxon>
        <taxon>Oopsacas</taxon>
    </lineage>
</organism>
<evidence type="ECO:0000256" key="7">
    <source>
        <dbReference type="PROSITE-ProRule" id="PRU00176"/>
    </source>
</evidence>
<evidence type="ECO:0000256" key="5">
    <source>
        <dbReference type="ARBA" id="ARBA00023235"/>
    </source>
</evidence>
<dbReference type="SMART" id="SM00360">
    <property type="entry name" value="RRM"/>
    <property type="match status" value="1"/>
</dbReference>
<comment type="caution">
    <text evidence="12">The sequence shown here is derived from an EMBL/GenBank/DDBJ whole genome shotgun (WGS) entry which is preliminary data.</text>
</comment>
<dbReference type="PRINTS" id="PR00153">
    <property type="entry name" value="CSAPPISMRASE"/>
</dbReference>
<evidence type="ECO:0000256" key="6">
    <source>
        <dbReference type="ARBA" id="ARBA00023242"/>
    </source>
</evidence>
<dbReference type="Pfam" id="PF00160">
    <property type="entry name" value="Pro_isomerase"/>
    <property type="match status" value="1"/>
</dbReference>
<evidence type="ECO:0000259" key="10">
    <source>
        <dbReference type="PROSITE" id="PS50072"/>
    </source>
</evidence>
<dbReference type="Gene3D" id="2.40.100.10">
    <property type="entry name" value="Cyclophilin-like"/>
    <property type="match status" value="1"/>
</dbReference>
<feature type="domain" description="PPIase cyclophilin-type" evidence="10">
    <location>
        <begin position="6"/>
        <end position="164"/>
    </location>
</feature>
<name>A0AAV7JI96_9METZ</name>
<dbReference type="Gene3D" id="3.30.70.330">
    <property type="match status" value="1"/>
</dbReference>
<protein>
    <recommendedName>
        <fullName evidence="8">Peptidyl-prolyl cis-trans isomerase</fullName>
        <shortName evidence="8">PPIase</shortName>
        <ecNumber evidence="8">5.2.1.8</ecNumber>
    </recommendedName>
</protein>
<evidence type="ECO:0000256" key="2">
    <source>
        <dbReference type="ARBA" id="ARBA00004123"/>
    </source>
</evidence>
<dbReference type="AlphaFoldDB" id="A0AAV7JI96"/>
<evidence type="ECO:0000256" key="3">
    <source>
        <dbReference type="ARBA" id="ARBA00022884"/>
    </source>
</evidence>
<dbReference type="PROSITE" id="PS50072">
    <property type="entry name" value="CSA_PPIASE_2"/>
    <property type="match status" value="1"/>
</dbReference>